<evidence type="ECO:0000313" key="4">
    <source>
        <dbReference type="Proteomes" id="UP000299084"/>
    </source>
</evidence>
<feature type="compositionally biased region" description="Polar residues" evidence="1">
    <location>
        <begin position="144"/>
        <end position="163"/>
    </location>
</feature>
<evidence type="ECO:0000256" key="2">
    <source>
        <dbReference type="SAM" id="Phobius"/>
    </source>
</evidence>
<name>A0A5N4DRS1_CAMDR</name>
<keyword evidence="4" id="KW-1185">Reference proteome</keyword>
<evidence type="ECO:0000313" key="3">
    <source>
        <dbReference type="EMBL" id="KAB1273670.1"/>
    </source>
</evidence>
<feature type="transmembrane region" description="Helical" evidence="2">
    <location>
        <begin position="72"/>
        <end position="97"/>
    </location>
</feature>
<sequence>MRGVVTLRQGVKAPGCAVRARRLGTLSARLAVRCGGGAVRRGAAMAPGVVLMLGLDLPEIYRDPPENGSLPIVIGTSVISVLPLLFLLLFLLCWCWCQAKHKAVDSETKSQGTYDSTSPGMDFPEETQCEVSVDTRPEEDRQMDTQAPTEQGKQEVISTQLRQDSCAENVDPPFSGALEEPPR</sequence>
<evidence type="ECO:0000256" key="1">
    <source>
        <dbReference type="SAM" id="MobiDB-lite"/>
    </source>
</evidence>
<feature type="compositionally biased region" description="Basic and acidic residues" evidence="1">
    <location>
        <begin position="133"/>
        <end position="143"/>
    </location>
</feature>
<feature type="compositionally biased region" description="Polar residues" evidence="1">
    <location>
        <begin position="109"/>
        <end position="119"/>
    </location>
</feature>
<keyword evidence="2" id="KW-0812">Transmembrane</keyword>
<feature type="region of interest" description="Disordered" evidence="1">
    <location>
        <begin position="107"/>
        <end position="183"/>
    </location>
</feature>
<gene>
    <name evidence="3" type="ORF">Cadr_000012224</name>
</gene>
<evidence type="ECO:0008006" key="5">
    <source>
        <dbReference type="Google" id="ProtNLM"/>
    </source>
</evidence>
<keyword evidence="2" id="KW-0472">Membrane</keyword>
<organism evidence="3 4">
    <name type="scientific">Camelus dromedarius</name>
    <name type="common">Dromedary</name>
    <name type="synonym">Arabian camel</name>
    <dbReference type="NCBI Taxonomy" id="9838"/>
    <lineage>
        <taxon>Eukaryota</taxon>
        <taxon>Metazoa</taxon>
        <taxon>Chordata</taxon>
        <taxon>Craniata</taxon>
        <taxon>Vertebrata</taxon>
        <taxon>Euteleostomi</taxon>
        <taxon>Mammalia</taxon>
        <taxon>Eutheria</taxon>
        <taxon>Laurasiatheria</taxon>
        <taxon>Artiodactyla</taxon>
        <taxon>Tylopoda</taxon>
        <taxon>Camelidae</taxon>
        <taxon>Camelus</taxon>
    </lineage>
</organism>
<dbReference type="EMBL" id="JWIN03000009">
    <property type="protein sequence ID" value="KAB1273670.1"/>
    <property type="molecule type" value="Genomic_DNA"/>
</dbReference>
<keyword evidence="2" id="KW-1133">Transmembrane helix</keyword>
<protein>
    <recommendedName>
        <fullName evidence="5">Leukocyte immunoglobulin-like receptor subfamily B member 5</fullName>
    </recommendedName>
</protein>
<comment type="caution">
    <text evidence="3">The sequence shown here is derived from an EMBL/GenBank/DDBJ whole genome shotgun (WGS) entry which is preliminary data.</text>
</comment>
<reference evidence="3 4" key="1">
    <citation type="journal article" date="2019" name="Mol. Ecol. Resour.">
        <title>Improving Illumina assemblies with Hi-C and long reads: an example with the North African dromedary.</title>
        <authorList>
            <person name="Elbers J.P."/>
            <person name="Rogers M.F."/>
            <person name="Perelman P.L."/>
            <person name="Proskuryakova A.A."/>
            <person name="Serdyukova N.A."/>
            <person name="Johnson W.E."/>
            <person name="Horin P."/>
            <person name="Corander J."/>
            <person name="Murphy D."/>
            <person name="Burger P.A."/>
        </authorList>
    </citation>
    <scope>NUCLEOTIDE SEQUENCE [LARGE SCALE GENOMIC DNA]</scope>
    <source>
        <strain evidence="3">Drom800</strain>
        <tissue evidence="3">Blood</tissue>
    </source>
</reference>
<dbReference type="AlphaFoldDB" id="A0A5N4DRS1"/>
<accession>A0A5N4DRS1</accession>
<proteinExistence type="predicted"/>
<dbReference type="Proteomes" id="UP000299084">
    <property type="component" value="Unassembled WGS sequence"/>
</dbReference>